<gene>
    <name evidence="2" type="ORF">HNQ65_003098</name>
</gene>
<dbReference type="AlphaFoldDB" id="A0A7W7YCT6"/>
<organism evidence="2 3">
    <name type="scientific">Prosthecobacter vanneervenii</name>
    <dbReference type="NCBI Taxonomy" id="48466"/>
    <lineage>
        <taxon>Bacteria</taxon>
        <taxon>Pseudomonadati</taxon>
        <taxon>Verrucomicrobiota</taxon>
        <taxon>Verrucomicrobiia</taxon>
        <taxon>Verrucomicrobiales</taxon>
        <taxon>Verrucomicrobiaceae</taxon>
        <taxon>Prosthecobacter</taxon>
    </lineage>
</organism>
<keyword evidence="3" id="KW-1185">Reference proteome</keyword>
<reference evidence="2 3" key="1">
    <citation type="submission" date="2020-08" db="EMBL/GenBank/DDBJ databases">
        <title>Genomic Encyclopedia of Type Strains, Phase IV (KMG-IV): sequencing the most valuable type-strain genomes for metagenomic binning, comparative biology and taxonomic classification.</title>
        <authorList>
            <person name="Goeker M."/>
        </authorList>
    </citation>
    <scope>NUCLEOTIDE SEQUENCE [LARGE SCALE GENOMIC DNA]</scope>
    <source>
        <strain evidence="2 3">DSM 12252</strain>
    </source>
</reference>
<proteinExistence type="predicted"/>
<comment type="caution">
    <text evidence="2">The sequence shown here is derived from an EMBL/GenBank/DDBJ whole genome shotgun (WGS) entry which is preliminary data.</text>
</comment>
<dbReference type="Proteomes" id="UP000590740">
    <property type="component" value="Unassembled WGS sequence"/>
</dbReference>
<accession>A0A7W7YCT6</accession>
<feature type="domain" description="DNA mimic protein DMP19 C-terminal" evidence="1">
    <location>
        <begin position="5"/>
        <end position="88"/>
    </location>
</feature>
<evidence type="ECO:0000313" key="2">
    <source>
        <dbReference type="EMBL" id="MBB5033510.1"/>
    </source>
</evidence>
<dbReference type="Gene3D" id="1.20.1420.60">
    <property type="match status" value="1"/>
</dbReference>
<evidence type="ECO:0000313" key="3">
    <source>
        <dbReference type="Proteomes" id="UP000590740"/>
    </source>
</evidence>
<dbReference type="EMBL" id="JACHIG010000006">
    <property type="protein sequence ID" value="MBB5033510.1"/>
    <property type="molecule type" value="Genomic_DNA"/>
</dbReference>
<dbReference type="Pfam" id="PF14300">
    <property type="entry name" value="DMP19"/>
    <property type="match status" value="1"/>
</dbReference>
<sequence>MAVRFYWFKAELNNGGLPQYFWNSSGAFTADQIADLAKIGCQTESEILCSAARKLFGSVTPPTDTTERRTQIQAFYGTHPFNDDDDQERLLQLDGKDDLRSETSHLQDNQKAIAEALCAWFRSNSLFFTRLKDKP</sequence>
<protein>
    <recommendedName>
        <fullName evidence="1">DNA mimic protein DMP19 C-terminal domain-containing protein</fullName>
    </recommendedName>
</protein>
<dbReference type="InterPro" id="IPR025402">
    <property type="entry name" value="DMP19_C"/>
</dbReference>
<name>A0A7W7YCT6_9BACT</name>
<evidence type="ECO:0000259" key="1">
    <source>
        <dbReference type="Pfam" id="PF14300"/>
    </source>
</evidence>